<dbReference type="PRINTS" id="PR00812">
    <property type="entry name" value="BCTERIALGSPF"/>
</dbReference>
<dbReference type="PATRIC" id="fig|305.106.peg.1953"/>
<dbReference type="InterPro" id="IPR042094">
    <property type="entry name" value="T2SS_GspF_sf"/>
</dbReference>
<comment type="subcellular location">
    <subcellularLocation>
        <location evidence="1">Cell inner membrane</location>
        <topology evidence="1">Multi-pass membrane protein</topology>
    </subcellularLocation>
</comment>
<keyword evidence="7 8" id="KW-0472">Membrane</keyword>
<evidence type="ECO:0000313" key="10">
    <source>
        <dbReference type="EMBL" id="CUV15723.1"/>
    </source>
</evidence>
<feature type="transmembrane region" description="Helical" evidence="8">
    <location>
        <begin position="367"/>
        <end position="387"/>
    </location>
</feature>
<dbReference type="Gene3D" id="1.20.81.30">
    <property type="entry name" value="Type II secretion system (T2SS), domain F"/>
    <property type="match status" value="2"/>
</dbReference>
<evidence type="ECO:0000256" key="1">
    <source>
        <dbReference type="ARBA" id="ARBA00004429"/>
    </source>
</evidence>
<feature type="transmembrane region" description="Helical" evidence="8">
    <location>
        <begin position="163"/>
        <end position="184"/>
    </location>
</feature>
<evidence type="ECO:0000256" key="5">
    <source>
        <dbReference type="ARBA" id="ARBA00022692"/>
    </source>
</evidence>
<evidence type="ECO:0000256" key="3">
    <source>
        <dbReference type="ARBA" id="ARBA00022475"/>
    </source>
</evidence>
<keyword evidence="3" id="KW-1003">Cell membrane</keyword>
<reference evidence="10" key="1">
    <citation type="submission" date="2015-10" db="EMBL/GenBank/DDBJ databases">
        <authorList>
            <person name="Gilbert D.G."/>
        </authorList>
    </citation>
    <scope>NUCLEOTIDE SEQUENCE</scope>
    <source>
        <strain evidence="10">Phyl III-seqv23</strain>
    </source>
</reference>
<dbReference type="AlphaFoldDB" id="A0A0S4U0G6"/>
<dbReference type="Pfam" id="PF00482">
    <property type="entry name" value="T2SSF"/>
    <property type="match status" value="2"/>
</dbReference>
<organism evidence="10">
    <name type="scientific">Ralstonia solanacearum</name>
    <name type="common">Pseudomonas solanacearum</name>
    <dbReference type="NCBI Taxonomy" id="305"/>
    <lineage>
        <taxon>Bacteria</taxon>
        <taxon>Pseudomonadati</taxon>
        <taxon>Pseudomonadota</taxon>
        <taxon>Betaproteobacteria</taxon>
        <taxon>Burkholderiales</taxon>
        <taxon>Burkholderiaceae</taxon>
        <taxon>Ralstonia</taxon>
        <taxon>Ralstonia solanacearum species complex</taxon>
    </lineage>
</organism>
<name>A0A0S4U0G6_RALSL</name>
<evidence type="ECO:0000256" key="4">
    <source>
        <dbReference type="ARBA" id="ARBA00022519"/>
    </source>
</evidence>
<protein>
    <submittedName>
        <fullName evidence="10">General secretory pathway F transmembrane protein</fullName>
    </submittedName>
</protein>
<sequence length="395" mass="42999">MKFEVRALHGDAMVSVIIDAVSEREARQQAQQQRLKPVSVRRIAAAAGPLAGRRHDFSLLLFSQELLTLLEAGLSVFEALETLHEKEKRPFARSVLASVLARLSEGKPLSTAFGEMPELFPALYTSIIRTAERTSNLPQSLSRYVEYQTRLDGVRAKIASASIYPMVLAVVGAAVMLFLLGYVVPRFAVVYQGTGRELPALSALLLAWGTWVGQHQAIALVCFVGGGAGLGAAVRSLRRGGAFLRWCARLPGMRERIHTYQLARFYLTLGMLLEGGMPIVAAMELVKALLPPELRSAASRSTARIARGESLSSAMEQEALSTSVVSRMLRVGEQSGRMGEMMIRAAQVLDADITRWIDRFSRTFEPLMMAAIGVVVGAVVVLLYIPIFDLAGSLG</sequence>
<dbReference type="GO" id="GO:0015628">
    <property type="term" value="P:protein secretion by the type II secretion system"/>
    <property type="evidence" value="ECO:0007669"/>
    <property type="project" value="TreeGrafter"/>
</dbReference>
<proteinExistence type="inferred from homology"/>
<keyword evidence="4" id="KW-0997">Cell inner membrane</keyword>
<keyword evidence="6 8" id="KW-1133">Transmembrane helix</keyword>
<dbReference type="GO" id="GO:0005886">
    <property type="term" value="C:plasma membrane"/>
    <property type="evidence" value="ECO:0007669"/>
    <property type="project" value="UniProtKB-SubCell"/>
</dbReference>
<dbReference type="PANTHER" id="PTHR30012">
    <property type="entry name" value="GENERAL SECRETION PATHWAY PROTEIN"/>
    <property type="match status" value="1"/>
</dbReference>
<evidence type="ECO:0000256" key="8">
    <source>
        <dbReference type="SAM" id="Phobius"/>
    </source>
</evidence>
<evidence type="ECO:0000259" key="9">
    <source>
        <dbReference type="Pfam" id="PF00482"/>
    </source>
</evidence>
<gene>
    <name evidence="10" type="primary">gspF</name>
    <name evidence="10" type="ORF">RUN39_v1_2110006</name>
</gene>
<feature type="domain" description="Type II secretion system protein GspF" evidence="9">
    <location>
        <begin position="265"/>
        <end position="386"/>
    </location>
</feature>
<feature type="domain" description="Type II secretion system protein GspF" evidence="9">
    <location>
        <begin position="62"/>
        <end position="185"/>
    </location>
</feature>
<dbReference type="EMBL" id="LN899819">
    <property type="protein sequence ID" value="CUV15723.1"/>
    <property type="molecule type" value="Genomic_DNA"/>
</dbReference>
<evidence type="ECO:0000256" key="6">
    <source>
        <dbReference type="ARBA" id="ARBA00022989"/>
    </source>
</evidence>
<accession>A0A0S4U0G6</accession>
<keyword evidence="5 8" id="KW-0812">Transmembrane</keyword>
<dbReference type="InterPro" id="IPR003004">
    <property type="entry name" value="GspF/PilC"/>
</dbReference>
<dbReference type="PANTHER" id="PTHR30012:SF7">
    <property type="entry name" value="PROTEIN TRANSPORT PROTEIN HOFC HOMOLOG"/>
    <property type="match status" value="1"/>
</dbReference>
<feature type="transmembrane region" description="Helical" evidence="8">
    <location>
        <begin position="217"/>
        <end position="237"/>
    </location>
</feature>
<evidence type="ECO:0000256" key="2">
    <source>
        <dbReference type="ARBA" id="ARBA00005745"/>
    </source>
</evidence>
<evidence type="ECO:0000256" key="7">
    <source>
        <dbReference type="ARBA" id="ARBA00023136"/>
    </source>
</evidence>
<comment type="similarity">
    <text evidence="2">Belongs to the GSP F family.</text>
</comment>
<dbReference type="InterPro" id="IPR018076">
    <property type="entry name" value="T2SS_GspF_dom"/>
</dbReference>